<dbReference type="EMBL" id="MAAX01000188">
    <property type="protein sequence ID" value="OUS10830.1"/>
    <property type="molecule type" value="Genomic_DNA"/>
</dbReference>
<sequence length="143" mass="16160">MKLATRTANNWLPSLIDEMFNNDYLGGTEPSNKAFLPAVNVSEKDDSFTLEMIIPGFKKEDVTIEVENDLLSISSEVEQSNEETTEQFTRKEFTKQSFKRSFNLPETVNQDGIDAGYENGILTISLPKKEEALPQPKRLIALK</sequence>
<organism evidence="4 5">
    <name type="scientific">Nonlabens dokdonensis</name>
    <dbReference type="NCBI Taxonomy" id="328515"/>
    <lineage>
        <taxon>Bacteria</taxon>
        <taxon>Pseudomonadati</taxon>
        <taxon>Bacteroidota</taxon>
        <taxon>Flavobacteriia</taxon>
        <taxon>Flavobacteriales</taxon>
        <taxon>Flavobacteriaceae</taxon>
        <taxon>Nonlabens</taxon>
    </lineage>
</organism>
<dbReference type="SUPFAM" id="SSF49764">
    <property type="entry name" value="HSP20-like chaperones"/>
    <property type="match status" value="1"/>
</dbReference>
<accession>A0A1Z8AKH7</accession>
<proteinExistence type="inferred from homology"/>
<evidence type="ECO:0000259" key="3">
    <source>
        <dbReference type="PROSITE" id="PS01031"/>
    </source>
</evidence>
<dbReference type="PROSITE" id="PS01031">
    <property type="entry name" value="SHSP"/>
    <property type="match status" value="1"/>
</dbReference>
<protein>
    <submittedName>
        <fullName evidence="4">Molecular chaperone Hsp20</fullName>
    </submittedName>
</protein>
<evidence type="ECO:0000256" key="2">
    <source>
        <dbReference type="RuleBase" id="RU003616"/>
    </source>
</evidence>
<dbReference type="Proteomes" id="UP000196102">
    <property type="component" value="Unassembled WGS sequence"/>
</dbReference>
<evidence type="ECO:0000313" key="5">
    <source>
        <dbReference type="Proteomes" id="UP000196102"/>
    </source>
</evidence>
<evidence type="ECO:0000313" key="4">
    <source>
        <dbReference type="EMBL" id="OUS10830.1"/>
    </source>
</evidence>
<name>A0A1Z8AKH7_9FLAO</name>
<comment type="similarity">
    <text evidence="1 2">Belongs to the small heat shock protein (HSP20) family.</text>
</comment>
<dbReference type="CDD" id="cd06464">
    <property type="entry name" value="ACD_sHsps-like"/>
    <property type="match status" value="1"/>
</dbReference>
<comment type="caution">
    <text evidence="4">The sequence shown here is derived from an EMBL/GenBank/DDBJ whole genome shotgun (WGS) entry which is preliminary data.</text>
</comment>
<dbReference type="AlphaFoldDB" id="A0A1Z8AKH7"/>
<dbReference type="InterPro" id="IPR031107">
    <property type="entry name" value="Small_HSP"/>
</dbReference>
<gene>
    <name evidence="4" type="ORF">A9Q93_12365</name>
</gene>
<dbReference type="Pfam" id="PF00011">
    <property type="entry name" value="HSP20"/>
    <property type="match status" value="1"/>
</dbReference>
<dbReference type="InterPro" id="IPR008978">
    <property type="entry name" value="HSP20-like_chaperone"/>
</dbReference>
<dbReference type="InterPro" id="IPR002068">
    <property type="entry name" value="A-crystallin/Hsp20_dom"/>
</dbReference>
<dbReference type="PANTHER" id="PTHR11527">
    <property type="entry name" value="HEAT-SHOCK PROTEIN 20 FAMILY MEMBER"/>
    <property type="match status" value="1"/>
</dbReference>
<feature type="domain" description="SHSP" evidence="3">
    <location>
        <begin position="30"/>
        <end position="143"/>
    </location>
</feature>
<dbReference type="RefSeq" id="WP_303687758.1">
    <property type="nucleotide sequence ID" value="NZ_CAJXYO010000050.1"/>
</dbReference>
<evidence type="ECO:0000256" key="1">
    <source>
        <dbReference type="PROSITE-ProRule" id="PRU00285"/>
    </source>
</evidence>
<dbReference type="Gene3D" id="2.60.40.790">
    <property type="match status" value="1"/>
</dbReference>
<reference evidence="5" key="1">
    <citation type="journal article" date="2017" name="Proc. Natl. Acad. Sci. U.S.A.">
        <title>Simulation of Deepwater Horizon oil plume reveals substrate specialization within a complex community of hydrocarbon-degraders.</title>
        <authorList>
            <person name="Hu P."/>
            <person name="Dubinsky E.A."/>
            <person name="Probst A.J."/>
            <person name="Wang J."/>
            <person name="Sieber C.M.K."/>
            <person name="Tom L.M."/>
            <person name="Gardinali P."/>
            <person name="Banfield J.F."/>
            <person name="Atlas R.M."/>
            <person name="Andersen G.L."/>
        </authorList>
    </citation>
    <scope>NUCLEOTIDE SEQUENCE [LARGE SCALE GENOMIC DNA]</scope>
</reference>